<dbReference type="PANTHER" id="PTHR13318:SF261">
    <property type="entry name" value="F-BOX DOMAIN-CONTAINING PROTEIN"/>
    <property type="match status" value="1"/>
</dbReference>
<keyword evidence="1" id="KW-1185">Reference proteome</keyword>
<dbReference type="RefSeq" id="XP_006817257.1">
    <property type="nucleotide sequence ID" value="XM_006817194.1"/>
</dbReference>
<name>A0ABM0MB66_SACKO</name>
<accession>A0ABM0MB66</accession>
<proteinExistence type="predicted"/>
<organism evidence="1 2">
    <name type="scientific">Saccoglossus kowalevskii</name>
    <name type="common">Acorn worm</name>
    <dbReference type="NCBI Taxonomy" id="10224"/>
    <lineage>
        <taxon>Eukaryota</taxon>
        <taxon>Metazoa</taxon>
        <taxon>Hemichordata</taxon>
        <taxon>Enteropneusta</taxon>
        <taxon>Harrimaniidae</taxon>
        <taxon>Saccoglossus</taxon>
    </lineage>
</organism>
<dbReference type="GeneID" id="102808527"/>
<dbReference type="InterPro" id="IPR006553">
    <property type="entry name" value="Leu-rich_rpt_Cys-con_subtyp"/>
</dbReference>
<dbReference type="Proteomes" id="UP000694865">
    <property type="component" value="Unplaced"/>
</dbReference>
<protein>
    <submittedName>
        <fullName evidence="2">F-box/LRR-repeat protein 15-like</fullName>
    </submittedName>
</protein>
<reference evidence="2" key="1">
    <citation type="submission" date="2025-08" db="UniProtKB">
        <authorList>
            <consortium name="RefSeq"/>
        </authorList>
    </citation>
    <scope>IDENTIFICATION</scope>
    <source>
        <tissue evidence="2">Testes</tissue>
    </source>
</reference>
<dbReference type="PANTHER" id="PTHR13318">
    <property type="entry name" value="PARTNER OF PAIRED, ISOFORM B-RELATED"/>
    <property type="match status" value="1"/>
</dbReference>
<dbReference type="Gene3D" id="3.80.10.10">
    <property type="entry name" value="Ribonuclease Inhibitor"/>
    <property type="match status" value="1"/>
</dbReference>
<gene>
    <name evidence="2" type="primary">LOC102808527</name>
</gene>
<dbReference type="InterPro" id="IPR032675">
    <property type="entry name" value="LRR_dom_sf"/>
</dbReference>
<sequence length="135" mass="15175">MNCECLQYVDLTSCWELDDETILVLIISHPGLKYLSLAKIYGITNVVIDMLARTCSAFEHLNIQGCWRITNSVIRLLGDCCPKLRKLEVSDCRDINEASLARLRVKGIDIDVRAPPGGREPHPAVLPYPALFHQI</sequence>
<dbReference type="SUPFAM" id="SSF52047">
    <property type="entry name" value="RNI-like"/>
    <property type="match status" value="1"/>
</dbReference>
<evidence type="ECO:0000313" key="1">
    <source>
        <dbReference type="Proteomes" id="UP000694865"/>
    </source>
</evidence>
<dbReference type="SMART" id="SM00367">
    <property type="entry name" value="LRR_CC"/>
    <property type="match status" value="4"/>
</dbReference>
<evidence type="ECO:0000313" key="2">
    <source>
        <dbReference type="RefSeq" id="XP_006817257.1"/>
    </source>
</evidence>